<organism evidence="3 5">
    <name type="scientific">Aquisalinus luteolus</name>
    <dbReference type="NCBI Taxonomy" id="1566827"/>
    <lineage>
        <taxon>Bacteria</taxon>
        <taxon>Pseudomonadati</taxon>
        <taxon>Pseudomonadota</taxon>
        <taxon>Alphaproteobacteria</taxon>
        <taxon>Parvularculales</taxon>
        <taxon>Parvularculaceae</taxon>
        <taxon>Aquisalinus</taxon>
    </lineage>
</organism>
<reference evidence="3" key="3">
    <citation type="submission" date="2020-09" db="EMBL/GenBank/DDBJ databases">
        <authorList>
            <person name="Sun Q."/>
            <person name="Zhou Y."/>
        </authorList>
    </citation>
    <scope>NUCLEOTIDE SEQUENCE</scope>
    <source>
        <strain evidence="3">CGMCC 1.14984</strain>
    </source>
</reference>
<protein>
    <submittedName>
        <fullName evidence="4">Recombinase family protein</fullName>
    </submittedName>
    <submittedName>
        <fullName evidence="3">Resolvase</fullName>
    </submittedName>
</protein>
<dbReference type="Gene3D" id="3.90.1750.20">
    <property type="entry name" value="Putative Large Serine Recombinase, Chain B, Domain 2"/>
    <property type="match status" value="1"/>
</dbReference>
<feature type="domain" description="Resolvase/invertase-type recombinase catalytic" evidence="1">
    <location>
        <begin position="7"/>
        <end position="159"/>
    </location>
</feature>
<dbReference type="AlphaFoldDB" id="A0A8J3A135"/>
<dbReference type="InterPro" id="IPR038109">
    <property type="entry name" value="DNA_bind_recomb_sf"/>
</dbReference>
<dbReference type="SUPFAM" id="SSF53041">
    <property type="entry name" value="Resolvase-like"/>
    <property type="match status" value="1"/>
</dbReference>
<dbReference type="GO" id="GO:0000150">
    <property type="term" value="F:DNA strand exchange activity"/>
    <property type="evidence" value="ECO:0007669"/>
    <property type="project" value="InterPro"/>
</dbReference>
<dbReference type="InterPro" id="IPR036162">
    <property type="entry name" value="Resolvase-like_N_sf"/>
</dbReference>
<evidence type="ECO:0000313" key="4">
    <source>
        <dbReference type="EMBL" id="NHK26373.1"/>
    </source>
</evidence>
<evidence type="ECO:0000313" key="3">
    <source>
        <dbReference type="EMBL" id="GGH92139.1"/>
    </source>
</evidence>
<dbReference type="CDD" id="cd03768">
    <property type="entry name" value="SR_ResInv"/>
    <property type="match status" value="1"/>
</dbReference>
<name>A0A8J3A135_9PROT</name>
<dbReference type="Pfam" id="PF00239">
    <property type="entry name" value="Resolvase"/>
    <property type="match status" value="1"/>
</dbReference>
<reference evidence="4 6" key="2">
    <citation type="submission" date="2020-02" db="EMBL/GenBank/DDBJ databases">
        <title>Genome sequence of Parvularcula flava strain NH6-79.</title>
        <authorList>
            <person name="Abdul Karim M.H."/>
            <person name="Lam M.Q."/>
            <person name="Chen S.J."/>
            <person name="Yahya A."/>
            <person name="Shahir S."/>
            <person name="Shamsir M.S."/>
            <person name="Chong C.S."/>
        </authorList>
    </citation>
    <scope>NUCLEOTIDE SEQUENCE [LARGE SCALE GENOMIC DNA]</scope>
    <source>
        <strain evidence="4 6">NH6-79</strain>
    </source>
</reference>
<comment type="caution">
    <text evidence="3">The sequence shown here is derived from an EMBL/GenBank/DDBJ whole genome shotgun (WGS) entry which is preliminary data.</text>
</comment>
<dbReference type="Pfam" id="PF07508">
    <property type="entry name" value="Recombinase"/>
    <property type="match status" value="1"/>
</dbReference>
<reference evidence="3" key="1">
    <citation type="journal article" date="2014" name="Int. J. Syst. Evol. Microbiol.">
        <title>Complete genome sequence of Corynebacterium casei LMG S-19264T (=DSM 44701T), isolated from a smear-ripened cheese.</title>
        <authorList>
            <consortium name="US DOE Joint Genome Institute (JGI-PGF)"/>
            <person name="Walter F."/>
            <person name="Albersmeier A."/>
            <person name="Kalinowski J."/>
            <person name="Ruckert C."/>
        </authorList>
    </citation>
    <scope>NUCLEOTIDE SEQUENCE</scope>
    <source>
        <strain evidence="3">CGMCC 1.14984</strain>
    </source>
</reference>
<dbReference type="PROSITE" id="PS51737">
    <property type="entry name" value="RECOMBINASE_DNA_BIND"/>
    <property type="match status" value="1"/>
</dbReference>
<dbReference type="SMART" id="SM00857">
    <property type="entry name" value="Resolvase"/>
    <property type="match status" value="1"/>
</dbReference>
<dbReference type="Proteomes" id="UP000818603">
    <property type="component" value="Unassembled WGS sequence"/>
</dbReference>
<dbReference type="EMBL" id="BMGZ01000001">
    <property type="protein sequence ID" value="GGH92139.1"/>
    <property type="molecule type" value="Genomic_DNA"/>
</dbReference>
<dbReference type="PANTHER" id="PTHR30461">
    <property type="entry name" value="DNA-INVERTASE FROM LAMBDOID PROPHAGE"/>
    <property type="match status" value="1"/>
</dbReference>
<dbReference type="InterPro" id="IPR050639">
    <property type="entry name" value="SSR_resolvase"/>
</dbReference>
<dbReference type="GO" id="GO:0003677">
    <property type="term" value="F:DNA binding"/>
    <property type="evidence" value="ECO:0007669"/>
    <property type="project" value="InterPro"/>
</dbReference>
<sequence>MTDKILKCAVYTRKSTEDGLEQEFNSLHAQREACEAYIKSQASEGWVLMDRAFDDGGFSGGNLDRPALKELMGLVETGKVNVIVVYKIDRLTRSLADFARLVEVLDRHGASFVSVTQQFNTTTSMGRLTLNVLLSFAQFEREVTSERIRDKVAASKRRGIWMGGFPPLGYDIGDRKLIVNEEEADRVRTIFRLAPEAASLADLKQQLDARRIHGKRWTGQSGKVIGGKPIARVSLGRMLRNPVYIGKIRQGGQLHEGEHKPILSEEDWTAVQVWLDNNGQKRRTTKRSPSDALLDGLVFDDADNRMPPTYAQKGIATYHYYTSTPLIRASAEKAGSINRISSVRLDDEVLSGLDEAKICPPGTTPKDLIASIAKIVLHPAEIEIRLKDHETGPSVLRIETDLTSIKNASRLIQYGGSNQRDEYLIRSVVQAFDWRRQLEQGKQASVPALARQKSMSERYVAKILRLAFLAPDIVEAILDGRQPSDLSLSKLNKIAPTGDWNQQRKALGFFKAA</sequence>
<dbReference type="Gene3D" id="3.40.50.1390">
    <property type="entry name" value="Resolvase, N-terminal catalytic domain"/>
    <property type="match status" value="1"/>
</dbReference>
<dbReference type="RefSeq" id="WP_155135808.1">
    <property type="nucleotide sequence ID" value="NZ_BMGZ01000001.1"/>
</dbReference>
<accession>A0A8J3A135</accession>
<evidence type="ECO:0000313" key="5">
    <source>
        <dbReference type="Proteomes" id="UP000621856"/>
    </source>
</evidence>
<evidence type="ECO:0000259" key="1">
    <source>
        <dbReference type="PROSITE" id="PS51736"/>
    </source>
</evidence>
<keyword evidence="6" id="KW-1185">Reference proteome</keyword>
<evidence type="ECO:0000313" key="6">
    <source>
        <dbReference type="Proteomes" id="UP000818603"/>
    </source>
</evidence>
<dbReference type="InterPro" id="IPR011109">
    <property type="entry name" value="DNA_bind_recombinase_dom"/>
</dbReference>
<gene>
    <name evidence="4" type="ORF">FF098_000465</name>
    <name evidence="3" type="ORF">GCM10011355_00930</name>
</gene>
<evidence type="ECO:0000259" key="2">
    <source>
        <dbReference type="PROSITE" id="PS51737"/>
    </source>
</evidence>
<dbReference type="EMBL" id="VCJR02000001">
    <property type="protein sequence ID" value="NHK26373.1"/>
    <property type="molecule type" value="Genomic_DNA"/>
</dbReference>
<proteinExistence type="predicted"/>
<dbReference type="PANTHER" id="PTHR30461:SF23">
    <property type="entry name" value="DNA RECOMBINASE-RELATED"/>
    <property type="match status" value="1"/>
</dbReference>
<dbReference type="PROSITE" id="PS51736">
    <property type="entry name" value="RECOMBINASES_3"/>
    <property type="match status" value="1"/>
</dbReference>
<feature type="domain" description="Recombinase" evidence="2">
    <location>
        <begin position="167"/>
        <end position="281"/>
    </location>
</feature>
<dbReference type="Proteomes" id="UP000621856">
    <property type="component" value="Unassembled WGS sequence"/>
</dbReference>
<dbReference type="InterPro" id="IPR006119">
    <property type="entry name" value="Resolv_N"/>
</dbReference>
<dbReference type="SUPFAM" id="SSF109709">
    <property type="entry name" value="KorB DNA-binding domain-like"/>
    <property type="match status" value="1"/>
</dbReference>